<dbReference type="Pfam" id="PF03221">
    <property type="entry name" value="HTH_Tnp_Tc5"/>
    <property type="match status" value="1"/>
</dbReference>
<evidence type="ECO:0000313" key="6">
    <source>
        <dbReference type="Proteomes" id="UP000287033"/>
    </source>
</evidence>
<keyword evidence="6" id="KW-1185">Reference proteome</keyword>
<dbReference type="PROSITE" id="PS51253">
    <property type="entry name" value="HTH_CENPB"/>
    <property type="match status" value="1"/>
</dbReference>
<dbReference type="Pfam" id="PF04218">
    <property type="entry name" value="CENP-B_N"/>
    <property type="match status" value="1"/>
</dbReference>
<keyword evidence="2" id="KW-0539">Nucleus</keyword>
<dbReference type="EMBL" id="BEZZ01000828">
    <property type="protein sequence ID" value="GCC36419.1"/>
    <property type="molecule type" value="Genomic_DNA"/>
</dbReference>
<proteinExistence type="predicted"/>
<evidence type="ECO:0000256" key="3">
    <source>
        <dbReference type="SAM" id="MobiDB-lite"/>
    </source>
</evidence>
<dbReference type="Proteomes" id="UP000287033">
    <property type="component" value="Unassembled WGS sequence"/>
</dbReference>
<feature type="domain" description="HTH CENPB-type" evidence="4">
    <location>
        <begin position="124"/>
        <end position="197"/>
    </location>
</feature>
<feature type="compositionally biased region" description="Polar residues" evidence="3">
    <location>
        <begin position="27"/>
        <end position="37"/>
    </location>
</feature>
<dbReference type="PANTHER" id="PTHR19303">
    <property type="entry name" value="TRANSPOSON"/>
    <property type="match status" value="1"/>
</dbReference>
<sequence length="197" mass="22212">MSGGWCARGWRGRVGPERETRDRPEHQQLSAKVTSAKTVGPNDWRRKGTLIMAPKKVKSSCVSGAKKLKRITVETKKEIIAKYENGARISDLAMEYDTAKSTICTILKNKEALRAADVAKVVTILMKQRPKLLDDVEKLLLDWINQKELAGDSVNETIIHEKALHTHRDLLVTPPSTSTASVEEFKASRGWFDKFRR</sequence>
<name>A0A401T195_CHIPU</name>
<dbReference type="InterPro" id="IPR006600">
    <property type="entry name" value="HTH_CenpB_DNA-bd_dom"/>
</dbReference>
<dbReference type="OrthoDB" id="125347at2759"/>
<dbReference type="PANTHER" id="PTHR19303:SF27">
    <property type="entry name" value="HTH CENPB-TYPE DOMAIN-CONTAINING PROTEIN"/>
    <property type="match status" value="1"/>
</dbReference>
<reference evidence="5 6" key="1">
    <citation type="journal article" date="2018" name="Nat. Ecol. Evol.">
        <title>Shark genomes provide insights into elasmobranch evolution and the origin of vertebrates.</title>
        <authorList>
            <person name="Hara Y"/>
            <person name="Yamaguchi K"/>
            <person name="Onimaru K"/>
            <person name="Kadota M"/>
            <person name="Koyanagi M"/>
            <person name="Keeley SD"/>
            <person name="Tatsumi K"/>
            <person name="Tanaka K"/>
            <person name="Motone F"/>
            <person name="Kageyama Y"/>
            <person name="Nozu R"/>
            <person name="Adachi N"/>
            <person name="Nishimura O"/>
            <person name="Nakagawa R"/>
            <person name="Tanegashima C"/>
            <person name="Kiyatake I"/>
            <person name="Matsumoto R"/>
            <person name="Murakumo K"/>
            <person name="Nishida K"/>
            <person name="Terakita A"/>
            <person name="Kuratani S"/>
            <person name="Sato K"/>
            <person name="Hyodo S Kuraku.S."/>
        </authorList>
    </citation>
    <scope>NUCLEOTIDE SEQUENCE [LARGE SCALE GENOMIC DNA]</scope>
</reference>
<dbReference type="AlphaFoldDB" id="A0A401T195"/>
<dbReference type="GO" id="GO:0003677">
    <property type="term" value="F:DNA binding"/>
    <property type="evidence" value="ECO:0007669"/>
    <property type="project" value="UniProtKB-KW"/>
</dbReference>
<organism evidence="5 6">
    <name type="scientific">Chiloscyllium punctatum</name>
    <name type="common">Brownbanded bambooshark</name>
    <name type="synonym">Hemiscyllium punctatum</name>
    <dbReference type="NCBI Taxonomy" id="137246"/>
    <lineage>
        <taxon>Eukaryota</taxon>
        <taxon>Metazoa</taxon>
        <taxon>Chordata</taxon>
        <taxon>Craniata</taxon>
        <taxon>Vertebrata</taxon>
        <taxon>Chondrichthyes</taxon>
        <taxon>Elasmobranchii</taxon>
        <taxon>Galeomorphii</taxon>
        <taxon>Galeoidea</taxon>
        <taxon>Orectolobiformes</taxon>
        <taxon>Hemiscylliidae</taxon>
        <taxon>Chiloscyllium</taxon>
    </lineage>
</organism>
<dbReference type="InterPro" id="IPR050863">
    <property type="entry name" value="CenT-Element_Derived"/>
</dbReference>
<protein>
    <recommendedName>
        <fullName evidence="4">HTH CENPB-type domain-containing protein</fullName>
    </recommendedName>
</protein>
<dbReference type="STRING" id="137246.A0A401T195"/>
<feature type="compositionally biased region" description="Basic and acidic residues" evidence="3">
    <location>
        <begin position="14"/>
        <end position="26"/>
    </location>
</feature>
<feature type="region of interest" description="Disordered" evidence="3">
    <location>
        <begin position="1"/>
        <end position="38"/>
    </location>
</feature>
<accession>A0A401T195</accession>
<comment type="caution">
    <text evidence="5">The sequence shown here is derived from an EMBL/GenBank/DDBJ whole genome shotgun (WGS) entry which is preliminary data.</text>
</comment>
<dbReference type="InterPro" id="IPR009057">
    <property type="entry name" value="Homeodomain-like_sf"/>
</dbReference>
<evidence type="ECO:0000256" key="2">
    <source>
        <dbReference type="ARBA" id="ARBA00023242"/>
    </source>
</evidence>
<dbReference type="SUPFAM" id="SSF46689">
    <property type="entry name" value="Homeodomain-like"/>
    <property type="match status" value="2"/>
</dbReference>
<evidence type="ECO:0000259" key="4">
    <source>
        <dbReference type="PROSITE" id="PS51253"/>
    </source>
</evidence>
<dbReference type="Gene3D" id="1.10.10.60">
    <property type="entry name" value="Homeodomain-like"/>
    <property type="match status" value="2"/>
</dbReference>
<dbReference type="InterPro" id="IPR007889">
    <property type="entry name" value="HTH_Psq"/>
</dbReference>
<evidence type="ECO:0000256" key="1">
    <source>
        <dbReference type="ARBA" id="ARBA00023125"/>
    </source>
</evidence>
<evidence type="ECO:0000313" key="5">
    <source>
        <dbReference type="EMBL" id="GCC36419.1"/>
    </source>
</evidence>
<dbReference type="GO" id="GO:0005634">
    <property type="term" value="C:nucleus"/>
    <property type="evidence" value="ECO:0007669"/>
    <property type="project" value="TreeGrafter"/>
</dbReference>
<gene>
    <name evidence="5" type="ORF">chiPu_0014913</name>
</gene>
<keyword evidence="1" id="KW-0238">DNA-binding</keyword>